<gene>
    <name evidence="1" type="ORF">QY95_00786</name>
</gene>
<dbReference type="EMBL" id="JWIR02000023">
    <property type="protein sequence ID" value="KKB41306.1"/>
    <property type="molecule type" value="Genomic_DNA"/>
</dbReference>
<reference evidence="1" key="1">
    <citation type="submission" date="2015-02" db="EMBL/GenBank/DDBJ databases">
        <title>Genome Assembly of Bacillaceae bacterium MTCC 8252.</title>
        <authorList>
            <person name="Verma A."/>
            <person name="Khatri I."/>
            <person name="Mual P."/>
            <person name="Subramanian S."/>
            <person name="Krishnamurthi S."/>
        </authorList>
    </citation>
    <scope>NUCLEOTIDE SEQUENCE [LARGE SCALE GENOMIC DNA]</scope>
    <source>
        <strain evidence="1">MTCC 8252</strain>
    </source>
</reference>
<dbReference type="SUPFAM" id="SSF103642">
    <property type="entry name" value="Sec-C motif"/>
    <property type="match status" value="1"/>
</dbReference>
<name>A0A0F5I705_BACTR</name>
<dbReference type="RefSeq" id="WP_040036468.1">
    <property type="nucleotide sequence ID" value="NZ_JWIQ02000010.1"/>
</dbReference>
<dbReference type="Proteomes" id="UP000031563">
    <property type="component" value="Unassembled WGS sequence"/>
</dbReference>
<sequence>MSIGRNDPCPCGSGKKYKKCCGKVEGSAIHRVMQEELENLQRELIDFAMENYSHEMRKQYQSLLHTHEVLRKNSEVYLVAFEIWFILTQPVKNGRTVLEEFVARRAQTISRERTRDIFLTWPNVKFAAGTVKAVRENIYEIEDILSGEKIAIRARRQVPVDEVFVVGGLLPFEEEYIFFMIDFHFERHIAPEAAKWLAEQYEQSGASDSQAFLAENWLSILEGIFAIHQGEEQEETDREQLEGQTEEQPEEILEEAEVVSEEPAAGAEDIVWEKESQEKTAEALAAFLKEEEVEADKQQEAIALLHQYCQQENPTIRKPEVYVAAVYSLLQSRGAVASSYSNSELASRLDVSASGLSKRMKDIEKVVSGNSQ</sequence>
<keyword evidence="2" id="KW-1185">Reference proteome</keyword>
<comment type="caution">
    <text evidence="1">The sequence shown here is derived from an EMBL/GenBank/DDBJ whole genome shotgun (WGS) entry which is preliminary data.</text>
</comment>
<evidence type="ECO:0008006" key="3">
    <source>
        <dbReference type="Google" id="ProtNLM"/>
    </source>
</evidence>
<dbReference type="Pfam" id="PF02810">
    <property type="entry name" value="SEC-C"/>
    <property type="match status" value="1"/>
</dbReference>
<dbReference type="STRING" id="1221996.QY95_00786"/>
<evidence type="ECO:0000313" key="2">
    <source>
        <dbReference type="Proteomes" id="UP000031563"/>
    </source>
</evidence>
<proteinExistence type="predicted"/>
<evidence type="ECO:0000313" key="1">
    <source>
        <dbReference type="EMBL" id="KKB41306.1"/>
    </source>
</evidence>
<accession>A0A0F5I705</accession>
<organism evidence="1 2">
    <name type="scientific">Bacillus thermotolerans</name>
    <name type="common">Quasibacillus thermotolerans</name>
    <dbReference type="NCBI Taxonomy" id="1221996"/>
    <lineage>
        <taxon>Bacteria</taxon>
        <taxon>Bacillati</taxon>
        <taxon>Bacillota</taxon>
        <taxon>Bacilli</taxon>
        <taxon>Bacillales</taxon>
        <taxon>Bacillaceae</taxon>
        <taxon>Bacillus</taxon>
    </lineage>
</organism>
<dbReference type="OrthoDB" id="6399948at2"/>
<protein>
    <recommendedName>
        <fullName evidence="3">SEC-C domain-containing protein</fullName>
    </recommendedName>
</protein>
<dbReference type="Gene3D" id="3.10.450.50">
    <property type="match status" value="1"/>
</dbReference>
<dbReference type="AlphaFoldDB" id="A0A0F5I705"/>
<dbReference type="InterPro" id="IPR004027">
    <property type="entry name" value="SEC_C_motif"/>
</dbReference>